<dbReference type="FunFam" id="3.20.20.10:FF:000008">
    <property type="entry name" value="Ornithine decarboxylase"/>
    <property type="match status" value="1"/>
</dbReference>
<dbReference type="Gene3D" id="3.20.20.10">
    <property type="entry name" value="Alanine racemase"/>
    <property type="match status" value="1"/>
</dbReference>
<gene>
    <name evidence="10" type="ORF">CQW49_06695</name>
</gene>
<dbReference type="SUPFAM" id="SSF50621">
    <property type="entry name" value="Alanine racemase C-terminal domain-like"/>
    <property type="match status" value="1"/>
</dbReference>
<name>A0A2D2CXY6_METT3</name>
<feature type="modified residue" description="N6-(pyridoxal phosphate)lysine" evidence="8">
    <location>
        <position position="51"/>
    </location>
</feature>
<dbReference type="InterPro" id="IPR002433">
    <property type="entry name" value="Orn_de-COase"/>
</dbReference>
<dbReference type="GO" id="GO:0033387">
    <property type="term" value="P:putrescine biosynthetic process from arginine, via ornithine"/>
    <property type="evidence" value="ECO:0007669"/>
    <property type="project" value="TreeGrafter"/>
</dbReference>
<organism evidence="10 11">
    <name type="scientific">Methylosinus trichosporium (strain ATCC 35070 / NCIMB 11131 / UNIQEM 75 / OB3b)</name>
    <dbReference type="NCBI Taxonomy" id="595536"/>
    <lineage>
        <taxon>Bacteria</taxon>
        <taxon>Pseudomonadati</taxon>
        <taxon>Pseudomonadota</taxon>
        <taxon>Alphaproteobacteria</taxon>
        <taxon>Hyphomicrobiales</taxon>
        <taxon>Methylocystaceae</taxon>
        <taxon>Methylosinus</taxon>
    </lineage>
</organism>
<feature type="domain" description="Orn/DAP/Arg decarboxylase 2 N-terminal" evidence="9">
    <location>
        <begin position="30"/>
        <end position="262"/>
    </location>
</feature>
<dbReference type="PANTHER" id="PTHR11482">
    <property type="entry name" value="ARGININE/DIAMINOPIMELATE/ORNITHINE DECARBOXYLASE"/>
    <property type="match status" value="1"/>
</dbReference>
<dbReference type="InterPro" id="IPR022653">
    <property type="entry name" value="De-COase2_pyr-phos_BS"/>
</dbReference>
<dbReference type="EMBL" id="CP023737">
    <property type="protein sequence ID" value="ATQ67610.1"/>
    <property type="molecule type" value="Genomic_DNA"/>
</dbReference>
<dbReference type="InterPro" id="IPR009006">
    <property type="entry name" value="Ala_racemase/Decarboxylase_C"/>
</dbReference>
<dbReference type="SUPFAM" id="SSF51419">
    <property type="entry name" value="PLP-binding barrel"/>
    <property type="match status" value="1"/>
</dbReference>
<evidence type="ECO:0000313" key="11">
    <source>
        <dbReference type="Proteomes" id="UP000230709"/>
    </source>
</evidence>
<dbReference type="InterPro" id="IPR000183">
    <property type="entry name" value="Orn/DAP/Arg_de-COase"/>
</dbReference>
<dbReference type="RefSeq" id="WP_003611318.1">
    <property type="nucleotide sequence ID" value="NZ_ADVE02000001.1"/>
</dbReference>
<protein>
    <recommendedName>
        <fullName evidence="6">ornithine decarboxylase</fullName>
        <ecNumber evidence="6">4.1.1.17</ecNumber>
    </recommendedName>
</protein>
<dbReference type="FunFam" id="2.40.37.10:FF:000004">
    <property type="entry name" value="Ornithine decarboxylase"/>
    <property type="match status" value="1"/>
</dbReference>
<comment type="pathway">
    <text evidence="5">Amine and polyamine biosynthesis; putrescine biosynthesis via L-ornithine pathway; putrescine from L-ornithine: step 1/1.</text>
</comment>
<dbReference type="PRINTS" id="PR01179">
    <property type="entry name" value="ODADCRBXLASE"/>
</dbReference>
<dbReference type="EC" id="4.1.1.17" evidence="6"/>
<dbReference type="PANTHER" id="PTHR11482:SF6">
    <property type="entry name" value="ORNITHINE DECARBOXYLASE 1-RELATED"/>
    <property type="match status" value="1"/>
</dbReference>
<evidence type="ECO:0000256" key="8">
    <source>
        <dbReference type="PIRSR" id="PIRSR600183-50"/>
    </source>
</evidence>
<dbReference type="Gene3D" id="2.40.37.10">
    <property type="entry name" value="Lyase, Ornithine Decarboxylase, Chain A, domain 1"/>
    <property type="match status" value="1"/>
</dbReference>
<accession>A0A2D2CXY6</accession>
<comment type="cofactor">
    <cofactor evidence="1 8">
        <name>pyridoxal 5'-phosphate</name>
        <dbReference type="ChEBI" id="CHEBI:597326"/>
    </cofactor>
</comment>
<evidence type="ECO:0000256" key="5">
    <source>
        <dbReference type="ARBA" id="ARBA00034115"/>
    </source>
</evidence>
<comment type="catalytic activity">
    <reaction evidence="7">
        <text>L-ornithine + H(+) = putrescine + CO2</text>
        <dbReference type="Rhea" id="RHEA:22964"/>
        <dbReference type="ChEBI" id="CHEBI:15378"/>
        <dbReference type="ChEBI" id="CHEBI:16526"/>
        <dbReference type="ChEBI" id="CHEBI:46911"/>
        <dbReference type="ChEBI" id="CHEBI:326268"/>
        <dbReference type="EC" id="4.1.1.17"/>
    </reaction>
</comment>
<evidence type="ECO:0000256" key="4">
    <source>
        <dbReference type="ARBA" id="ARBA00023239"/>
    </source>
</evidence>
<dbReference type="CDD" id="cd00622">
    <property type="entry name" value="PLPDE_III_ODC"/>
    <property type="match status" value="1"/>
</dbReference>
<evidence type="ECO:0000256" key="7">
    <source>
        <dbReference type="ARBA" id="ARBA00049127"/>
    </source>
</evidence>
<evidence type="ECO:0000256" key="3">
    <source>
        <dbReference type="ARBA" id="ARBA00022898"/>
    </source>
</evidence>
<evidence type="ECO:0000256" key="1">
    <source>
        <dbReference type="ARBA" id="ARBA00001933"/>
    </source>
</evidence>
<dbReference type="PROSITE" id="PS00878">
    <property type="entry name" value="ODR_DC_2_1"/>
    <property type="match status" value="1"/>
</dbReference>
<dbReference type="InterPro" id="IPR029066">
    <property type="entry name" value="PLP-binding_barrel"/>
</dbReference>
<dbReference type="Pfam" id="PF02784">
    <property type="entry name" value="Orn_Arg_deC_N"/>
    <property type="match status" value="1"/>
</dbReference>
<feature type="active site" description="Proton donor" evidence="8">
    <location>
        <position position="328"/>
    </location>
</feature>
<reference evidence="11" key="1">
    <citation type="submission" date="2017-10" db="EMBL/GenBank/DDBJ databases">
        <title>Completed PacBio SMRT sequence of Methylosinus trichosporium OB3b reveals presence of a third large plasmid.</title>
        <authorList>
            <person name="Charles T.C."/>
            <person name="Lynch M.D.J."/>
            <person name="Heil J.R."/>
            <person name="Cheng J."/>
        </authorList>
    </citation>
    <scope>NUCLEOTIDE SEQUENCE [LARGE SCALE GENOMIC DNA]</scope>
    <source>
        <strain evidence="11">OB3b</strain>
    </source>
</reference>
<evidence type="ECO:0000259" key="9">
    <source>
        <dbReference type="Pfam" id="PF02784"/>
    </source>
</evidence>
<dbReference type="KEGG" id="mtw:CQW49_06695"/>
<keyword evidence="4" id="KW-0456">Lyase</keyword>
<dbReference type="AlphaFoldDB" id="A0A2D2CXY6"/>
<dbReference type="Proteomes" id="UP000230709">
    <property type="component" value="Chromosome"/>
</dbReference>
<keyword evidence="3 8" id="KW-0663">Pyridoxal phosphate</keyword>
<dbReference type="InterPro" id="IPR022644">
    <property type="entry name" value="De-COase2_N"/>
</dbReference>
<comment type="similarity">
    <text evidence="2">Belongs to the Orn/Lys/Arg decarboxylase class-II family.</text>
</comment>
<evidence type="ECO:0000256" key="6">
    <source>
        <dbReference type="ARBA" id="ARBA00034138"/>
    </source>
</evidence>
<keyword evidence="11" id="KW-1185">Reference proteome</keyword>
<sequence length="380" mass="41379">MTDRIREFLEARRRAGRDTGPCLVVDLDIVRDNYQSFARALPDTRVFYAVKANPAPEVLALLARLGSCFDTASVVEIEQTLAAGATPDRISFGNTIKKERDIARAYALGVRLFAVDCEAEVEKIARAAPGARVFCRILCDGDGAEWPLSRKFGCAPQMAPRVLEHAHRLGLTAYGVSFHVGSQQRDPGMWDGALKSAAEIFNDLAERGIQLQMVNLGGGFPTKYLKNVPVVKAYGQAIFRALSKHFGNRIPETIIEPGRGMVGNAGVIEAEVVLVSRKSDDDPVRWVYLDIGKFNGLAETTDEMIRYPIRTEADGDATAPCVLAGPSCDSIDVLYEKDPYLLPIGLEIGSKVLIEGTGAYTTTYSSVGFNGFPPLESFVI</sequence>
<proteinExistence type="inferred from homology"/>
<dbReference type="PRINTS" id="PR01182">
    <property type="entry name" value="ORNDCRBXLASE"/>
</dbReference>
<dbReference type="STRING" id="595536.GCA_000178815_03818"/>
<evidence type="ECO:0000256" key="2">
    <source>
        <dbReference type="ARBA" id="ARBA00008872"/>
    </source>
</evidence>
<evidence type="ECO:0000313" key="10">
    <source>
        <dbReference type="EMBL" id="ATQ67610.1"/>
    </source>
</evidence>
<dbReference type="GO" id="GO:0004586">
    <property type="term" value="F:ornithine decarboxylase activity"/>
    <property type="evidence" value="ECO:0007669"/>
    <property type="project" value="UniProtKB-EC"/>
</dbReference>
<dbReference type="GO" id="GO:0005737">
    <property type="term" value="C:cytoplasm"/>
    <property type="evidence" value="ECO:0007669"/>
    <property type="project" value="TreeGrafter"/>
</dbReference>